<evidence type="ECO:0000256" key="7">
    <source>
        <dbReference type="PROSITE-ProRule" id="PRU01091"/>
    </source>
</evidence>
<gene>
    <name evidence="10" type="ORF">SAMN05421877_110139</name>
</gene>
<dbReference type="AlphaFoldDB" id="A0A1H6BIZ8"/>
<evidence type="ECO:0000256" key="2">
    <source>
        <dbReference type="ARBA" id="ARBA00023012"/>
    </source>
</evidence>
<dbReference type="RefSeq" id="WP_103907260.1">
    <property type="nucleotide sequence ID" value="NZ_CP049246.1"/>
</dbReference>
<keyword evidence="5" id="KW-0804">Transcription</keyword>
<keyword evidence="2" id="KW-0902">Two-component regulatory system</keyword>
<evidence type="ECO:0000256" key="4">
    <source>
        <dbReference type="ARBA" id="ARBA00023125"/>
    </source>
</evidence>
<evidence type="ECO:0000313" key="10">
    <source>
        <dbReference type="EMBL" id="SEG60728.1"/>
    </source>
</evidence>
<evidence type="ECO:0000256" key="3">
    <source>
        <dbReference type="ARBA" id="ARBA00023015"/>
    </source>
</evidence>
<dbReference type="GO" id="GO:0000156">
    <property type="term" value="F:phosphorelay response regulator activity"/>
    <property type="evidence" value="ECO:0007669"/>
    <property type="project" value="TreeGrafter"/>
</dbReference>
<sequence>MKILIIEDEEALRQNLEEFLTAEQFVVESAPDYDAALDKVMNYDYDCILLDIMLPGGNGLDLLRSLKEAHKKQPVLILSAKDSVEDKVLGLEIGADDYLAKPYHLSELLARIKSIIRRNSRDGEQLITYKNVSLNPDSRQVYVNGQEIVLNRKEFDLFYYFMIRPNKLMEKTTLVESVWGDHSDQADNLDFLYSQIKNVRKKLKEADAQMDIQAVYGVGYKLV</sequence>
<dbReference type="SMART" id="SM00862">
    <property type="entry name" value="Trans_reg_C"/>
    <property type="match status" value="1"/>
</dbReference>
<dbReference type="PROSITE" id="PS50110">
    <property type="entry name" value="RESPONSE_REGULATORY"/>
    <property type="match status" value="1"/>
</dbReference>
<dbReference type="SMART" id="SM00448">
    <property type="entry name" value="REC"/>
    <property type="match status" value="1"/>
</dbReference>
<feature type="domain" description="Response regulatory" evidence="8">
    <location>
        <begin position="2"/>
        <end position="116"/>
    </location>
</feature>
<evidence type="ECO:0000256" key="6">
    <source>
        <dbReference type="PROSITE-ProRule" id="PRU00169"/>
    </source>
</evidence>
<name>A0A1H6BIZ8_9SPHI</name>
<dbReference type="GO" id="GO:0032993">
    <property type="term" value="C:protein-DNA complex"/>
    <property type="evidence" value="ECO:0007669"/>
    <property type="project" value="TreeGrafter"/>
</dbReference>
<dbReference type="GO" id="GO:0000976">
    <property type="term" value="F:transcription cis-regulatory region binding"/>
    <property type="evidence" value="ECO:0007669"/>
    <property type="project" value="TreeGrafter"/>
</dbReference>
<evidence type="ECO:0000259" key="9">
    <source>
        <dbReference type="PROSITE" id="PS51755"/>
    </source>
</evidence>
<evidence type="ECO:0000313" key="11">
    <source>
        <dbReference type="Proteomes" id="UP000236731"/>
    </source>
</evidence>
<dbReference type="InterPro" id="IPR001867">
    <property type="entry name" value="OmpR/PhoB-type_DNA-bd"/>
</dbReference>
<dbReference type="Pfam" id="PF00072">
    <property type="entry name" value="Response_reg"/>
    <property type="match status" value="1"/>
</dbReference>
<dbReference type="GO" id="GO:0006355">
    <property type="term" value="P:regulation of DNA-templated transcription"/>
    <property type="evidence" value="ECO:0007669"/>
    <property type="project" value="InterPro"/>
</dbReference>
<dbReference type="InterPro" id="IPR011006">
    <property type="entry name" value="CheY-like_superfamily"/>
</dbReference>
<reference evidence="11" key="1">
    <citation type="submission" date="2016-10" db="EMBL/GenBank/DDBJ databases">
        <authorList>
            <person name="Varghese N."/>
            <person name="Submissions S."/>
        </authorList>
    </citation>
    <scope>NUCLEOTIDE SEQUENCE [LARGE SCALE GENOMIC DNA]</scope>
    <source>
        <strain evidence="11">DSM 22361</strain>
    </source>
</reference>
<dbReference type="SUPFAM" id="SSF52172">
    <property type="entry name" value="CheY-like"/>
    <property type="match status" value="1"/>
</dbReference>
<dbReference type="Gene3D" id="6.10.250.690">
    <property type="match status" value="1"/>
</dbReference>
<keyword evidence="4 7" id="KW-0238">DNA-binding</keyword>
<dbReference type="CDD" id="cd00383">
    <property type="entry name" value="trans_reg_C"/>
    <property type="match status" value="1"/>
</dbReference>
<dbReference type="PANTHER" id="PTHR48111">
    <property type="entry name" value="REGULATOR OF RPOS"/>
    <property type="match status" value="1"/>
</dbReference>
<dbReference type="Gene3D" id="1.10.10.10">
    <property type="entry name" value="Winged helix-like DNA-binding domain superfamily/Winged helix DNA-binding domain"/>
    <property type="match status" value="1"/>
</dbReference>
<keyword evidence="1 6" id="KW-0597">Phosphoprotein</keyword>
<evidence type="ECO:0000256" key="5">
    <source>
        <dbReference type="ARBA" id="ARBA00023163"/>
    </source>
</evidence>
<dbReference type="Proteomes" id="UP000236731">
    <property type="component" value="Unassembled WGS sequence"/>
</dbReference>
<dbReference type="PROSITE" id="PS51755">
    <property type="entry name" value="OMPR_PHOB"/>
    <property type="match status" value="1"/>
</dbReference>
<feature type="DNA-binding region" description="OmpR/PhoB-type" evidence="7">
    <location>
        <begin position="124"/>
        <end position="223"/>
    </location>
</feature>
<dbReference type="GO" id="GO:0005829">
    <property type="term" value="C:cytosol"/>
    <property type="evidence" value="ECO:0007669"/>
    <property type="project" value="TreeGrafter"/>
</dbReference>
<keyword evidence="3" id="KW-0805">Transcription regulation</keyword>
<feature type="modified residue" description="4-aspartylphosphate" evidence="6">
    <location>
        <position position="51"/>
    </location>
</feature>
<dbReference type="InterPro" id="IPR039420">
    <property type="entry name" value="WalR-like"/>
</dbReference>
<dbReference type="Gene3D" id="3.40.50.2300">
    <property type="match status" value="1"/>
</dbReference>
<dbReference type="InterPro" id="IPR036388">
    <property type="entry name" value="WH-like_DNA-bd_sf"/>
</dbReference>
<dbReference type="InterPro" id="IPR001789">
    <property type="entry name" value="Sig_transdc_resp-reg_receiver"/>
</dbReference>
<evidence type="ECO:0000256" key="1">
    <source>
        <dbReference type="ARBA" id="ARBA00022553"/>
    </source>
</evidence>
<protein>
    <submittedName>
        <fullName evidence="10">DNA-binding response regulator, OmpR family, contains REC and winged-helix (WHTH) domain</fullName>
    </submittedName>
</protein>
<feature type="domain" description="OmpR/PhoB-type" evidence="9">
    <location>
        <begin position="124"/>
        <end position="223"/>
    </location>
</feature>
<dbReference type="PANTHER" id="PTHR48111:SF22">
    <property type="entry name" value="REGULATOR OF RPOS"/>
    <property type="match status" value="1"/>
</dbReference>
<accession>A0A1H6BIZ8</accession>
<keyword evidence="11" id="KW-1185">Reference proteome</keyword>
<dbReference type="OrthoDB" id="9790442at2"/>
<dbReference type="EMBL" id="FNUT01000010">
    <property type="protein sequence ID" value="SEG60728.1"/>
    <property type="molecule type" value="Genomic_DNA"/>
</dbReference>
<evidence type="ECO:0000259" key="8">
    <source>
        <dbReference type="PROSITE" id="PS50110"/>
    </source>
</evidence>
<proteinExistence type="predicted"/>
<dbReference type="Pfam" id="PF00486">
    <property type="entry name" value="Trans_reg_C"/>
    <property type="match status" value="1"/>
</dbReference>
<organism evidence="10 11">
    <name type="scientific">Sphingobacterium lactis</name>
    <dbReference type="NCBI Taxonomy" id="797291"/>
    <lineage>
        <taxon>Bacteria</taxon>
        <taxon>Pseudomonadati</taxon>
        <taxon>Bacteroidota</taxon>
        <taxon>Sphingobacteriia</taxon>
        <taxon>Sphingobacteriales</taxon>
        <taxon>Sphingobacteriaceae</taxon>
        <taxon>Sphingobacterium</taxon>
    </lineage>
</organism>